<dbReference type="InterPro" id="IPR011333">
    <property type="entry name" value="SKP1/BTB/POZ_sf"/>
</dbReference>
<dbReference type="RefSeq" id="XP_013409142.1">
    <property type="nucleotide sequence ID" value="XM_013553688.1"/>
</dbReference>
<sequence length="312" mass="34403">MSLGVCDSPKLPAAKLKVPTPFHHPAMSSSPTASAPVDSGGEKKVTGGYQIIATNVTAFKTSPSPALSGGSPSPVSNHSAGFYSPHMKISGVPCPATPTRYTAPVHIDVGGSIYTSSLETLTKYPDSRLGRMFNGSIPIILDSLKQHYFIDRDGKIFRHVLNFLRTSQLVLPDDFTEWELLHEEVRYYDIAPLTKAVETHRKERQKRKEKCDCVAVHISPELGERVCLSAERALLDEIFPELNSALEDGRNSGWNLDNRFVIRFPVNGFCKLNSLQVLQRLIHYGFNITASTGGGVEGQQFSEYLLLRQSKS</sequence>
<dbReference type="FunCoup" id="A0A1S3JFF2">
    <property type="interactions" value="195"/>
</dbReference>
<dbReference type="PANTHER" id="PTHR14499">
    <property type="entry name" value="POTASSIUM CHANNEL TETRAMERIZATION DOMAIN-CONTAINING"/>
    <property type="match status" value="1"/>
</dbReference>
<dbReference type="GeneID" id="106172787"/>
<dbReference type="InterPro" id="IPR000210">
    <property type="entry name" value="BTB/POZ_dom"/>
</dbReference>
<dbReference type="SMART" id="SM00225">
    <property type="entry name" value="BTB"/>
    <property type="match status" value="1"/>
</dbReference>
<dbReference type="Pfam" id="PF02214">
    <property type="entry name" value="BTB_2"/>
    <property type="match status" value="1"/>
</dbReference>
<dbReference type="InterPro" id="IPR003131">
    <property type="entry name" value="T1-type_BTB"/>
</dbReference>
<dbReference type="Gene3D" id="3.30.710.10">
    <property type="entry name" value="Potassium Channel Kv1.1, Chain A"/>
    <property type="match status" value="1"/>
</dbReference>
<feature type="domain" description="BTB" evidence="2">
    <location>
        <begin position="103"/>
        <end position="205"/>
    </location>
</feature>
<dbReference type="SUPFAM" id="SSF54695">
    <property type="entry name" value="POZ domain"/>
    <property type="match status" value="1"/>
</dbReference>
<dbReference type="AlphaFoldDB" id="A0A1S3JFF2"/>
<dbReference type="OrthoDB" id="2414723at2759"/>
<gene>
    <name evidence="4" type="primary">LOC106172787</name>
</gene>
<dbReference type="Pfam" id="PF20871">
    <property type="entry name" value="KCTD1-15_CTD"/>
    <property type="match status" value="1"/>
</dbReference>
<keyword evidence="3" id="KW-1185">Reference proteome</keyword>
<dbReference type="GO" id="GO:0051260">
    <property type="term" value="P:protein homooligomerization"/>
    <property type="evidence" value="ECO:0007669"/>
    <property type="project" value="InterPro"/>
</dbReference>
<proteinExistence type="predicted"/>
<dbReference type="Proteomes" id="UP000085678">
    <property type="component" value="Unplaced"/>
</dbReference>
<accession>A0A1S3JFF2</accession>
<dbReference type="PANTHER" id="PTHR14499:SF67">
    <property type="entry name" value="BTB_POZ DOMAIN-CONTAINING PROTEIN TIWAZ"/>
    <property type="match status" value="1"/>
</dbReference>
<dbReference type="InterPro" id="IPR048595">
    <property type="entry name" value="KCTD1-15-like_C"/>
</dbReference>
<dbReference type="InParanoid" id="A0A1S3JFF2"/>
<evidence type="ECO:0000313" key="4">
    <source>
        <dbReference type="RefSeq" id="XP_013409142.1"/>
    </source>
</evidence>
<feature type="region of interest" description="Disordered" evidence="1">
    <location>
        <begin position="22"/>
        <end position="41"/>
    </location>
</feature>
<dbReference type="STRING" id="7574.A0A1S3JFF2"/>
<evidence type="ECO:0000256" key="1">
    <source>
        <dbReference type="SAM" id="MobiDB-lite"/>
    </source>
</evidence>
<dbReference type="KEGG" id="lak:106172787"/>
<evidence type="ECO:0000313" key="3">
    <source>
        <dbReference type="Proteomes" id="UP000085678"/>
    </source>
</evidence>
<evidence type="ECO:0000259" key="2">
    <source>
        <dbReference type="SMART" id="SM00225"/>
    </source>
</evidence>
<name>A0A1S3JFF2_LINAN</name>
<protein>
    <submittedName>
        <fullName evidence="4">BTB/POZ domain-containing protein kctd15 isoform X1</fullName>
    </submittedName>
</protein>
<feature type="compositionally biased region" description="Low complexity" evidence="1">
    <location>
        <begin position="25"/>
        <end position="36"/>
    </location>
</feature>
<reference evidence="4" key="1">
    <citation type="submission" date="2025-08" db="UniProtKB">
        <authorList>
            <consortium name="RefSeq"/>
        </authorList>
    </citation>
    <scope>IDENTIFICATION</scope>
    <source>
        <tissue evidence="4">Gonads</tissue>
    </source>
</reference>
<organism evidence="3 4">
    <name type="scientific">Lingula anatina</name>
    <name type="common">Brachiopod</name>
    <name type="synonym">Lingula unguis</name>
    <dbReference type="NCBI Taxonomy" id="7574"/>
    <lineage>
        <taxon>Eukaryota</taxon>
        <taxon>Metazoa</taxon>
        <taxon>Spiralia</taxon>
        <taxon>Lophotrochozoa</taxon>
        <taxon>Brachiopoda</taxon>
        <taxon>Linguliformea</taxon>
        <taxon>Lingulata</taxon>
        <taxon>Lingulida</taxon>
        <taxon>Linguloidea</taxon>
        <taxon>Lingulidae</taxon>
        <taxon>Lingula</taxon>
    </lineage>
</organism>
<dbReference type="CDD" id="cd18361">
    <property type="entry name" value="BTB_POZ_KCTD1-like"/>
    <property type="match status" value="1"/>
</dbReference>
<dbReference type="OMA" id="FCDCIAV"/>